<dbReference type="PANTHER" id="PTHR43711">
    <property type="entry name" value="TWO-COMPONENT HISTIDINE KINASE"/>
    <property type="match status" value="1"/>
</dbReference>
<evidence type="ECO:0000259" key="9">
    <source>
        <dbReference type="SMART" id="SM00387"/>
    </source>
</evidence>
<dbReference type="PANTHER" id="PTHR43711:SF1">
    <property type="entry name" value="HISTIDINE KINASE 1"/>
    <property type="match status" value="1"/>
</dbReference>
<keyword evidence="5" id="KW-0808">Transferase</keyword>
<evidence type="ECO:0000256" key="7">
    <source>
        <dbReference type="ARBA" id="ARBA00023012"/>
    </source>
</evidence>
<feature type="transmembrane region" description="Helical" evidence="8">
    <location>
        <begin position="48"/>
        <end position="68"/>
    </location>
</feature>
<comment type="subcellular location">
    <subcellularLocation>
        <location evidence="2">Cell membrane</location>
    </subcellularLocation>
</comment>
<dbReference type="Proteomes" id="UP000295453">
    <property type="component" value="Unassembled WGS sequence"/>
</dbReference>
<keyword evidence="4" id="KW-0597">Phosphoprotein</keyword>
<evidence type="ECO:0000259" key="10">
    <source>
        <dbReference type="SMART" id="SM00388"/>
    </source>
</evidence>
<feature type="transmembrane region" description="Helical" evidence="8">
    <location>
        <begin position="12"/>
        <end position="33"/>
    </location>
</feature>
<evidence type="ECO:0000256" key="4">
    <source>
        <dbReference type="ARBA" id="ARBA00022553"/>
    </source>
</evidence>
<dbReference type="Gene3D" id="3.30.565.10">
    <property type="entry name" value="Histidine kinase-like ATPase, C-terminal domain"/>
    <property type="match status" value="1"/>
</dbReference>
<dbReference type="SUPFAM" id="SSF55874">
    <property type="entry name" value="ATPase domain of HSP90 chaperone/DNA topoisomerase II/histidine kinase"/>
    <property type="match status" value="1"/>
</dbReference>
<dbReference type="InterPro" id="IPR004358">
    <property type="entry name" value="Sig_transdc_His_kin-like_C"/>
</dbReference>
<dbReference type="EMBL" id="SJZJ01000010">
    <property type="protein sequence ID" value="TCJ28594.1"/>
    <property type="molecule type" value="Genomic_DNA"/>
</dbReference>
<keyword evidence="8" id="KW-1133">Transmembrane helix</keyword>
<dbReference type="EC" id="2.7.13.3" evidence="3"/>
<gene>
    <name evidence="11" type="ORF">EPD65_07750</name>
</gene>
<dbReference type="InterPro" id="IPR050736">
    <property type="entry name" value="Sensor_HK_Regulatory"/>
</dbReference>
<keyword evidence="12" id="KW-1185">Reference proteome</keyword>
<keyword evidence="8" id="KW-0472">Membrane</keyword>
<dbReference type="InterPro" id="IPR036097">
    <property type="entry name" value="HisK_dim/P_sf"/>
</dbReference>
<dbReference type="Pfam" id="PF00512">
    <property type="entry name" value="HisKA"/>
    <property type="match status" value="1"/>
</dbReference>
<keyword evidence="6 11" id="KW-0418">Kinase</keyword>
<feature type="domain" description="Signal transduction histidine kinase dimerisation/phosphoacceptor" evidence="10">
    <location>
        <begin position="84"/>
        <end position="150"/>
    </location>
</feature>
<evidence type="ECO:0000256" key="1">
    <source>
        <dbReference type="ARBA" id="ARBA00000085"/>
    </source>
</evidence>
<feature type="domain" description="Histidine kinase/HSP90-like ATPase" evidence="9">
    <location>
        <begin position="153"/>
        <end position="238"/>
    </location>
</feature>
<proteinExistence type="predicted"/>
<dbReference type="SUPFAM" id="SSF47384">
    <property type="entry name" value="Homodimeric domain of signal transducing histidine kinase"/>
    <property type="match status" value="1"/>
</dbReference>
<protein>
    <recommendedName>
        <fullName evidence="3">histidine kinase</fullName>
        <ecNumber evidence="3">2.7.13.3</ecNumber>
    </recommendedName>
</protein>
<evidence type="ECO:0000256" key="3">
    <source>
        <dbReference type="ARBA" id="ARBA00012438"/>
    </source>
</evidence>
<evidence type="ECO:0000256" key="8">
    <source>
        <dbReference type="SAM" id="Phobius"/>
    </source>
</evidence>
<name>A0A4R1CBV5_9ACTN</name>
<evidence type="ECO:0000256" key="5">
    <source>
        <dbReference type="ARBA" id="ARBA00022679"/>
    </source>
</evidence>
<accession>A0A4R1CBV5</accession>
<dbReference type="PRINTS" id="PR00344">
    <property type="entry name" value="BCTRLSENSOR"/>
</dbReference>
<comment type="catalytic activity">
    <reaction evidence="1">
        <text>ATP + protein L-histidine = ADP + protein N-phospho-L-histidine.</text>
        <dbReference type="EC" id="2.7.13.3"/>
    </reaction>
</comment>
<dbReference type="GO" id="GO:0000155">
    <property type="term" value="F:phosphorelay sensor kinase activity"/>
    <property type="evidence" value="ECO:0007669"/>
    <property type="project" value="InterPro"/>
</dbReference>
<dbReference type="InterPro" id="IPR003661">
    <property type="entry name" value="HisK_dim/P_dom"/>
</dbReference>
<evidence type="ECO:0000256" key="2">
    <source>
        <dbReference type="ARBA" id="ARBA00004236"/>
    </source>
</evidence>
<dbReference type="GO" id="GO:0005886">
    <property type="term" value="C:plasma membrane"/>
    <property type="evidence" value="ECO:0007669"/>
    <property type="project" value="UniProtKB-SubCell"/>
</dbReference>
<keyword evidence="8" id="KW-0812">Transmembrane</keyword>
<dbReference type="InterPro" id="IPR003594">
    <property type="entry name" value="HATPase_dom"/>
</dbReference>
<dbReference type="SMART" id="SM00388">
    <property type="entry name" value="HisKA"/>
    <property type="match status" value="1"/>
</dbReference>
<reference evidence="11 12" key="1">
    <citation type="submission" date="2019-03" db="EMBL/GenBank/DDBJ databases">
        <authorList>
            <person name="Kim M.K.M."/>
        </authorList>
    </citation>
    <scope>NUCLEOTIDE SEQUENCE [LARGE SCALE GENOMIC DNA]</scope>
    <source>
        <strain evidence="11 12">18JY15-6</strain>
    </source>
</reference>
<dbReference type="OrthoDB" id="3849995at2"/>
<dbReference type="InterPro" id="IPR036890">
    <property type="entry name" value="HATPase_C_sf"/>
</dbReference>
<evidence type="ECO:0000313" key="11">
    <source>
        <dbReference type="EMBL" id="TCJ28594.1"/>
    </source>
</evidence>
<dbReference type="SMART" id="SM00387">
    <property type="entry name" value="HATPase_c"/>
    <property type="match status" value="1"/>
</dbReference>
<dbReference type="CDD" id="cd00082">
    <property type="entry name" value="HisKA"/>
    <property type="match status" value="1"/>
</dbReference>
<evidence type="ECO:0000256" key="6">
    <source>
        <dbReference type="ARBA" id="ARBA00022777"/>
    </source>
</evidence>
<comment type="caution">
    <text evidence="11">The sequence shown here is derived from an EMBL/GenBank/DDBJ whole genome shotgun (WGS) entry which is preliminary data.</text>
</comment>
<evidence type="ECO:0000313" key="12">
    <source>
        <dbReference type="Proteomes" id="UP000295453"/>
    </source>
</evidence>
<organism evidence="11 12">
    <name type="scientific">Nocardioides jejuensis</name>
    <dbReference type="NCBI Taxonomy" id="2502782"/>
    <lineage>
        <taxon>Bacteria</taxon>
        <taxon>Bacillati</taxon>
        <taxon>Actinomycetota</taxon>
        <taxon>Actinomycetes</taxon>
        <taxon>Propionibacteriales</taxon>
        <taxon>Nocardioidaceae</taxon>
        <taxon>Nocardioides</taxon>
    </lineage>
</organism>
<sequence length="238" mass="25200">MRTVGFRRRVVLATLCLVTAMMIGLILVTQVVMELTEADPQRRTSFDVLAVTAVLSVGAIVLVGLVTWRVATNAEHEVHEALVAEQRLTAELAHELRTPLTALQGSADLALLRGIADEELAEDVQEIAAASRRLGSVMATLLDGADRARHGADRAETILQAIAPLLDNALQHASSTVTVTVEDDGPGVDAGVDVFAAGETARADGHGLGLPIARRLARSVGGEVELAGRSRFVLRVPR</sequence>
<dbReference type="AlphaFoldDB" id="A0A4R1CBV5"/>
<keyword evidence="7" id="KW-0902">Two-component regulatory system</keyword>